<name>A0A061R0T0_9CHLO</name>
<feature type="non-terminal residue" evidence="1">
    <location>
        <position position="98"/>
    </location>
</feature>
<dbReference type="EMBL" id="GBEZ01022493">
    <property type="protein sequence ID" value="JAC64349.1"/>
    <property type="molecule type" value="Transcribed_RNA"/>
</dbReference>
<protein>
    <submittedName>
        <fullName evidence="1">Uncharacterized protein</fullName>
    </submittedName>
</protein>
<accession>A0A061R0T0</accession>
<proteinExistence type="predicted"/>
<evidence type="ECO:0000313" key="1">
    <source>
        <dbReference type="EMBL" id="JAC64349.1"/>
    </source>
</evidence>
<gene>
    <name evidence="1" type="ORF">TSPGSL018_18499</name>
</gene>
<organism evidence="1">
    <name type="scientific">Tetraselmis sp. GSL018</name>
    <dbReference type="NCBI Taxonomy" id="582737"/>
    <lineage>
        <taxon>Eukaryota</taxon>
        <taxon>Viridiplantae</taxon>
        <taxon>Chlorophyta</taxon>
        <taxon>core chlorophytes</taxon>
        <taxon>Chlorodendrophyceae</taxon>
        <taxon>Chlorodendrales</taxon>
        <taxon>Chlorodendraceae</taxon>
        <taxon>Tetraselmis</taxon>
    </lineage>
</organism>
<feature type="non-terminal residue" evidence="1">
    <location>
        <position position="1"/>
    </location>
</feature>
<dbReference type="AlphaFoldDB" id="A0A061R0T0"/>
<sequence>FPPSLGIESGAPSDAVVSSAHLVVPLRALSSPPFSGFFFEPNPAPLKSPLCHPPALPHVPALLPPLRSPSLTRLALVPGQIELLAKPQPQASLGIPSL</sequence>
<reference evidence="1" key="1">
    <citation type="submission" date="2014-05" db="EMBL/GenBank/DDBJ databases">
        <title>The transcriptome of the halophilic microalga Tetraselmis sp. GSL018 isolated from the Great Salt Lake, Utah.</title>
        <authorList>
            <person name="Jinkerson R.E."/>
            <person name="D'Adamo S."/>
            <person name="Posewitz M.C."/>
        </authorList>
    </citation>
    <scope>NUCLEOTIDE SEQUENCE</scope>
    <source>
        <strain evidence="1">GSL018</strain>
    </source>
</reference>